<dbReference type="Pfam" id="PF00534">
    <property type="entry name" value="Glycos_transf_1"/>
    <property type="match status" value="1"/>
</dbReference>
<name>A0A7T0BRT5_9BACT</name>
<accession>A0A7T0BRT5</accession>
<dbReference type="KEGG" id="psup:E5P55_01300"/>
<dbReference type="Gene3D" id="3.40.50.2000">
    <property type="entry name" value="Glycogen Phosphorylase B"/>
    <property type="match status" value="2"/>
</dbReference>
<evidence type="ECO:0000313" key="2">
    <source>
        <dbReference type="EMBL" id="QPJ58573.1"/>
    </source>
</evidence>
<dbReference type="GO" id="GO:0016757">
    <property type="term" value="F:glycosyltransferase activity"/>
    <property type="evidence" value="ECO:0007669"/>
    <property type="project" value="InterPro"/>
</dbReference>
<dbReference type="InterPro" id="IPR001296">
    <property type="entry name" value="Glyco_trans_1"/>
</dbReference>
<dbReference type="Proteomes" id="UP000594451">
    <property type="component" value="Chromosome"/>
</dbReference>
<evidence type="ECO:0000313" key="3">
    <source>
        <dbReference type="Proteomes" id="UP000594451"/>
    </source>
</evidence>
<reference evidence="2 3" key="1">
    <citation type="journal article" date="2020" name="Sci. Rep.">
        <title>Morphology, ultrastructure, genomics, and phylogeny of Euplotes vanleeuwenhoeki sp. nov. and its ultra-reduced endosymbiont Candidatus Pinguicoccus supinus sp. nov.</title>
        <authorList>
            <person name="Serra V."/>
            <person name="Gammuto L."/>
            <person name="Nitla V."/>
            <person name="Castelli M."/>
            <person name="Lanzoni O."/>
            <person name="Sassera D."/>
            <person name="Bandi C."/>
            <person name="Sandeep B.V."/>
            <person name="Verni F."/>
            <person name="Modeo L."/>
            <person name="Petroni G."/>
        </authorList>
    </citation>
    <scope>NUCLEOTIDE SEQUENCE [LARGE SCALE GENOMIC DNA]</scope>
    <source>
        <strain evidence="2 3">KKR18_Esm</strain>
    </source>
</reference>
<protein>
    <submittedName>
        <fullName evidence="2">Glycosyltransferase</fullName>
    </submittedName>
</protein>
<dbReference type="AlphaFoldDB" id="A0A7T0BRT5"/>
<sequence length="251" mass="28715">MLNSIVCLKKCYIYLTLHGSEIIYLSSVIWKRFFLKILNNAKLIFVNSVFTKKILKFSGSLSISNNIVLLKPSKFLNFNEKIPLKFSISKLSNINLITVGRIHFRKGHVFTLNIVKNLSNYCTKLFIYNIVGPNIKNKYNYFLLKISNLINTQVVFKQNISLKGLNKEYLVSDVFVMLSLIYKNSVEGFGLVYSEAGLQKIPVIASLIGGTNDAVINKYTGFIFYKKEIHKFFKSILLLHKNTNSKLSLGF</sequence>
<dbReference type="PANTHER" id="PTHR45947">
    <property type="entry name" value="SULFOQUINOVOSYL TRANSFERASE SQD2"/>
    <property type="match status" value="1"/>
</dbReference>
<dbReference type="SUPFAM" id="SSF53756">
    <property type="entry name" value="UDP-Glycosyltransferase/glycogen phosphorylase"/>
    <property type="match status" value="1"/>
</dbReference>
<dbReference type="EMBL" id="CP039370">
    <property type="protein sequence ID" value="QPJ58573.1"/>
    <property type="molecule type" value="Genomic_DNA"/>
</dbReference>
<keyword evidence="2" id="KW-0808">Transferase</keyword>
<evidence type="ECO:0000259" key="1">
    <source>
        <dbReference type="Pfam" id="PF00534"/>
    </source>
</evidence>
<gene>
    <name evidence="2" type="ORF">E5P55_01300</name>
</gene>
<dbReference type="InterPro" id="IPR050194">
    <property type="entry name" value="Glycosyltransferase_grp1"/>
</dbReference>
<organism evidence="2 3">
    <name type="scientific">Candidatus Pinguicoccus supinus</name>
    <dbReference type="NCBI Taxonomy" id="2529394"/>
    <lineage>
        <taxon>Bacteria</taxon>
        <taxon>Pseudomonadati</taxon>
        <taxon>Verrucomicrobiota</taxon>
        <taxon>Candidatus Pinguicoccus</taxon>
    </lineage>
</organism>
<proteinExistence type="predicted"/>
<dbReference type="PANTHER" id="PTHR45947:SF3">
    <property type="entry name" value="SULFOQUINOVOSYL TRANSFERASE SQD2"/>
    <property type="match status" value="1"/>
</dbReference>
<feature type="domain" description="Glycosyl transferase family 1" evidence="1">
    <location>
        <begin position="95"/>
        <end position="245"/>
    </location>
</feature>
<keyword evidence="3" id="KW-1185">Reference proteome</keyword>